<comment type="caution">
    <text evidence="1">The sequence shown here is derived from an EMBL/GenBank/DDBJ whole genome shotgun (WGS) entry which is preliminary data.</text>
</comment>
<dbReference type="Pfam" id="PF16061">
    <property type="entry name" value="DUF4803"/>
    <property type="match status" value="1"/>
</dbReference>
<reference evidence="1" key="2">
    <citation type="submission" date="2023-03" db="EMBL/GenBank/DDBJ databases">
        <authorList>
            <person name="Inwood S.N."/>
            <person name="Skelly J.G."/>
            <person name="Guhlin J."/>
            <person name="Harrop T.W.R."/>
            <person name="Goldson S.G."/>
            <person name="Dearden P.K."/>
        </authorList>
    </citation>
    <scope>NUCLEOTIDE SEQUENCE</scope>
    <source>
        <strain evidence="1">Lincoln</strain>
        <tissue evidence="1">Whole body</tissue>
    </source>
</reference>
<protein>
    <submittedName>
        <fullName evidence="1">Uncharacterized protein</fullName>
    </submittedName>
</protein>
<dbReference type="Proteomes" id="UP001168972">
    <property type="component" value="Unassembled WGS sequence"/>
</dbReference>
<gene>
    <name evidence="1" type="ORF">PV327_010628</name>
</gene>
<accession>A0AA39FSR1</accession>
<reference evidence="1" key="1">
    <citation type="journal article" date="2023" name="bioRxiv">
        <title>Scaffold-level genome assemblies of two parasitoid biocontrol wasps reveal the parthenogenesis mechanism and an associated novel virus.</title>
        <authorList>
            <person name="Inwood S."/>
            <person name="Skelly J."/>
            <person name="Guhlin J."/>
            <person name="Harrop T."/>
            <person name="Goldson S."/>
            <person name="Dearden P."/>
        </authorList>
    </citation>
    <scope>NUCLEOTIDE SEQUENCE</scope>
    <source>
        <strain evidence="1">Lincoln</strain>
        <tissue evidence="1">Whole body</tissue>
    </source>
</reference>
<dbReference type="InterPro" id="IPR032062">
    <property type="entry name" value="DUF4803"/>
</dbReference>
<keyword evidence="2" id="KW-1185">Reference proteome</keyword>
<evidence type="ECO:0000313" key="1">
    <source>
        <dbReference type="EMBL" id="KAK0174921.1"/>
    </source>
</evidence>
<name>A0AA39FSR1_MICHY</name>
<dbReference type="PANTHER" id="PTHR47890">
    <property type="entry name" value="LD24308P"/>
    <property type="match status" value="1"/>
</dbReference>
<evidence type="ECO:0000313" key="2">
    <source>
        <dbReference type="Proteomes" id="UP001168972"/>
    </source>
</evidence>
<sequence length="702" mass="80683">MKVLNFFEMFQLQIAILIIGMIFHQPFVIAQSKGPLYIDSFVNIVDYTVNYKDSFSAFILNDTDGSLDIILERMKVASNMVDELSANSLQRASLDLEIDDEVDPITRQIDQHAMYIEGLYEKYRRYLRNYRRLNKATINDFVRVMTTDKKSDAQSNLKNIYLIAMPDKSRDDNGNIFEYVRQQILDGPPEEQCDNYGSIHHRLIEIYNTLITAEARGHVMTVFSLAVLTQQNNESYEQQMNESAGRLVLRAEEYLLALKEGLMSAPRDYRRCDPPEQVRGRTFIELEKTIQMFVLNEQDINRGSCTSTCEEIQETYSFDCDPSDHWCPSRKCDGITYDCVSGGKYMEVCELPQDSVERYKWVKDYNERMYGQNHGCDGQITKPYGWVRFAVYCDMCICTCFEENRGSMASRAINLRPQLSNVAENMIVTGIKFVLADKMIHLQIKQGKLLPSGRVDIISQKWNPVERFRYDPVDTYGGGFYLLKNNNQEEFMKVGKDHTFIYKKQHMIYLDDLYAGSNYVVTGVRFNHADPNNIDDDGWNLSAVQLEIYVTEFDFDSGILNDDFDSSRWITPQDMASISSEYNTERNIIFVKNNENPTKSKINLPASKPNDGIRFNPSNRWTDVGQSTIPFFDAQPVDGPVSVPLSGIGLFFKGPSGFGGYLALKTISFDFTNELKMAIDSETLDKYKSDFSDPLPYDVEEK</sequence>
<dbReference type="AlphaFoldDB" id="A0AA39FSR1"/>
<proteinExistence type="predicted"/>
<dbReference type="PANTHER" id="PTHR47890:SF1">
    <property type="entry name" value="LD24308P"/>
    <property type="match status" value="1"/>
</dbReference>
<organism evidence="1 2">
    <name type="scientific">Microctonus hyperodae</name>
    <name type="common">Parasitoid wasp</name>
    <dbReference type="NCBI Taxonomy" id="165561"/>
    <lineage>
        <taxon>Eukaryota</taxon>
        <taxon>Metazoa</taxon>
        <taxon>Ecdysozoa</taxon>
        <taxon>Arthropoda</taxon>
        <taxon>Hexapoda</taxon>
        <taxon>Insecta</taxon>
        <taxon>Pterygota</taxon>
        <taxon>Neoptera</taxon>
        <taxon>Endopterygota</taxon>
        <taxon>Hymenoptera</taxon>
        <taxon>Apocrita</taxon>
        <taxon>Ichneumonoidea</taxon>
        <taxon>Braconidae</taxon>
        <taxon>Euphorinae</taxon>
        <taxon>Microctonus</taxon>
    </lineage>
</organism>
<dbReference type="EMBL" id="JAQQBR010000006">
    <property type="protein sequence ID" value="KAK0174921.1"/>
    <property type="molecule type" value="Genomic_DNA"/>
</dbReference>